<evidence type="ECO:0008006" key="4">
    <source>
        <dbReference type="Google" id="ProtNLM"/>
    </source>
</evidence>
<evidence type="ECO:0000256" key="1">
    <source>
        <dbReference type="SAM" id="Phobius"/>
    </source>
</evidence>
<dbReference type="Pfam" id="PF22564">
    <property type="entry name" value="HAAS"/>
    <property type="match status" value="1"/>
</dbReference>
<dbReference type="Proteomes" id="UP000076967">
    <property type="component" value="Unassembled WGS sequence"/>
</dbReference>
<dbReference type="EMBL" id="LVJH01000029">
    <property type="protein sequence ID" value="OAB41447.1"/>
    <property type="molecule type" value="Genomic_DNA"/>
</dbReference>
<protein>
    <recommendedName>
        <fullName evidence="4">DUF1700 domain-containing protein</fullName>
    </recommendedName>
</protein>
<name>A0A162LXQ9_9BACL</name>
<dbReference type="OrthoDB" id="9804829at2"/>
<keyword evidence="1" id="KW-1133">Transmembrane helix</keyword>
<keyword evidence="1" id="KW-0472">Membrane</keyword>
<organism evidence="2 3">
    <name type="scientific">Paenibacillus glacialis</name>
    <dbReference type="NCBI Taxonomy" id="494026"/>
    <lineage>
        <taxon>Bacteria</taxon>
        <taxon>Bacillati</taxon>
        <taxon>Bacillota</taxon>
        <taxon>Bacilli</taxon>
        <taxon>Bacillales</taxon>
        <taxon>Paenibacillaceae</taxon>
        <taxon>Paenibacillus</taxon>
    </lineage>
</organism>
<sequence length="185" mass="20844">MNKQQFLFIMQNHLTSITEVERNELLNDYESHFTYGMQNGKTEEQIAHELGDPFELVREILGDRFTIQDPHTSTQTTVSLTRNIFIYIGHFFINIVIVPLLIGLWSGWVGLCAGSIGLLLSPLLLVPEYFINDTFSVAKGFAAVTAMGFGLWMTIAVMFTFKGLATISRSYLNWNINITKGGSIK</sequence>
<keyword evidence="3" id="KW-1185">Reference proteome</keyword>
<proteinExistence type="predicted"/>
<feature type="transmembrane region" description="Helical" evidence="1">
    <location>
        <begin position="84"/>
        <end position="102"/>
    </location>
</feature>
<reference evidence="2 3" key="1">
    <citation type="submission" date="2016-03" db="EMBL/GenBank/DDBJ databases">
        <title>Draft genome sequence of Paenibacillus glacialis DSM 22343.</title>
        <authorList>
            <person name="Shin S.-K."/>
            <person name="Yi H."/>
        </authorList>
    </citation>
    <scope>NUCLEOTIDE SEQUENCE [LARGE SCALE GENOMIC DNA]</scope>
    <source>
        <strain evidence="2 3">DSM 22343</strain>
    </source>
</reference>
<feature type="transmembrane region" description="Helical" evidence="1">
    <location>
        <begin position="138"/>
        <end position="161"/>
    </location>
</feature>
<accession>A0A162LXQ9</accession>
<dbReference type="STRING" id="494026.PGLA_16745"/>
<gene>
    <name evidence="2" type="ORF">PGLA_16745</name>
</gene>
<dbReference type="RefSeq" id="WP_068534869.1">
    <property type="nucleotide sequence ID" value="NZ_LVJH01000029.1"/>
</dbReference>
<evidence type="ECO:0000313" key="3">
    <source>
        <dbReference type="Proteomes" id="UP000076967"/>
    </source>
</evidence>
<feature type="transmembrane region" description="Helical" evidence="1">
    <location>
        <begin position="108"/>
        <end position="126"/>
    </location>
</feature>
<comment type="caution">
    <text evidence="2">The sequence shown here is derived from an EMBL/GenBank/DDBJ whole genome shotgun (WGS) entry which is preliminary data.</text>
</comment>
<dbReference type="AlphaFoldDB" id="A0A162LXQ9"/>
<keyword evidence="1" id="KW-0812">Transmembrane</keyword>
<evidence type="ECO:0000313" key="2">
    <source>
        <dbReference type="EMBL" id="OAB41447.1"/>
    </source>
</evidence>